<dbReference type="Pfam" id="PF00437">
    <property type="entry name" value="T2SSE"/>
    <property type="match status" value="1"/>
</dbReference>
<evidence type="ECO:0000256" key="3">
    <source>
        <dbReference type="ARBA" id="ARBA00023000"/>
    </source>
</evidence>
<dbReference type="NCBIfam" id="TIGR01443">
    <property type="entry name" value="intein_Cterm"/>
    <property type="match status" value="1"/>
</dbReference>
<dbReference type="PROSITE" id="PS50819">
    <property type="entry name" value="INTEIN_ENDONUCLEASE"/>
    <property type="match status" value="1"/>
</dbReference>
<evidence type="ECO:0000313" key="8">
    <source>
        <dbReference type="Proteomes" id="UP000809243"/>
    </source>
</evidence>
<evidence type="ECO:0000256" key="1">
    <source>
        <dbReference type="ARBA" id="ARBA00006611"/>
    </source>
</evidence>
<evidence type="ECO:0000259" key="6">
    <source>
        <dbReference type="PROSITE" id="PS50943"/>
    </source>
</evidence>
<dbReference type="PANTHER" id="PTHR30486">
    <property type="entry name" value="TWITCHING MOTILITY PROTEIN PILT"/>
    <property type="match status" value="1"/>
</dbReference>
<dbReference type="Gene3D" id="3.10.28.10">
    <property type="entry name" value="Homing endonucleases"/>
    <property type="match status" value="1"/>
</dbReference>
<reference evidence="7" key="1">
    <citation type="submission" date="2021-01" db="EMBL/GenBank/DDBJ databases">
        <title>Active Sulfur Cycling in an Early Earth Analoge.</title>
        <authorList>
            <person name="Hahn C.R."/>
            <person name="Youssef N.H."/>
            <person name="Elshahed M."/>
        </authorList>
    </citation>
    <scope>NUCLEOTIDE SEQUENCE</scope>
    <source>
        <strain evidence="7">Zod_Metabat.1151</strain>
    </source>
</reference>
<dbReference type="GO" id="GO:0016887">
    <property type="term" value="F:ATP hydrolysis activity"/>
    <property type="evidence" value="ECO:0007669"/>
    <property type="project" value="InterPro"/>
</dbReference>
<dbReference type="GO" id="GO:0016539">
    <property type="term" value="P:intein-mediated protein splicing"/>
    <property type="evidence" value="ECO:0007669"/>
    <property type="project" value="InterPro"/>
</dbReference>
<dbReference type="InterPro" id="IPR004042">
    <property type="entry name" value="Intein_endonuc_central"/>
</dbReference>
<keyword evidence="4" id="KW-0175">Coiled coil</keyword>
<dbReference type="SUPFAM" id="SSF51294">
    <property type="entry name" value="Hedgehog/intein (Hint) domain"/>
    <property type="match status" value="1"/>
</dbReference>
<evidence type="ECO:0000313" key="7">
    <source>
        <dbReference type="EMBL" id="MBN2067983.1"/>
    </source>
</evidence>
<dbReference type="SUPFAM" id="SSF52540">
    <property type="entry name" value="P-loop containing nucleoside triphosphate hydrolases"/>
    <property type="match status" value="1"/>
</dbReference>
<dbReference type="Gene3D" id="3.30.450.380">
    <property type="match status" value="1"/>
</dbReference>
<dbReference type="Gene3D" id="3.40.50.300">
    <property type="entry name" value="P-loop containing nucleotide triphosphate hydrolases"/>
    <property type="match status" value="2"/>
</dbReference>
<evidence type="ECO:0000259" key="5">
    <source>
        <dbReference type="PROSITE" id="PS50819"/>
    </source>
</evidence>
<keyword evidence="2" id="KW-0068">Autocatalytic cleavage</keyword>
<dbReference type="PRINTS" id="PR00379">
    <property type="entry name" value="INTEIN"/>
</dbReference>
<dbReference type="AlphaFoldDB" id="A0A939C6Y9"/>
<dbReference type="SUPFAM" id="SSF47413">
    <property type="entry name" value="lambda repressor-like DNA-binding domains"/>
    <property type="match status" value="1"/>
</dbReference>
<accession>A0A939C6Y9</accession>
<dbReference type="SUPFAM" id="SSF55608">
    <property type="entry name" value="Homing endonucleases"/>
    <property type="match status" value="1"/>
</dbReference>
<dbReference type="InterPro" id="IPR030934">
    <property type="entry name" value="Intein_C"/>
</dbReference>
<sequence>MAEKDYLAELIKKVKSEKSALGVEGDEKKKQPVLGPELEKSFRQIREEKLAEEEKQRKVAEAAVEGKEVEEAIPEKSAVEQEIERAEEKKEIASYGGVKIYHVPGKALLYYFVPVARPTKSEKNVINTIKEAATRLISISPYKIREPEQRRAVYKQKILEILRSSPELHIPERRFEFYAESVVREMVGYGVIDPIVRDDGLEEIMVIGPNKPVYIFHREYEMMTTNIEFYNDQEIIDLINRIARQVGRRVDISSPLLDARLPDGSRVNATIAPASVQGATLTIRKFRKDPYSMIDLIKMNTVTAEVAAFLWLCVEGMEAKPANILIAGGTSSGKTTTLNCLASFIPERERVVTIEDTAELSLPLKHWVRLEARPPGLEGKGELTLDVLTKNSLRMRPDRVIVGEVRHDEAFTLFTALNTGHDGMASEDALIQFSDGSIRELGTFCEGYLAKLETKKDRDMEFAEIKKEAPEIIAISKENLTQQTARVKSVWKRECKTSVALQMASGKTIKVSYDHPVFRLKNGFLEQVQAHECEEGDHLCVMNSISVNGKKFGSEQAYFLGLLLGDGHLRHEGLFFENKNVKLHGIFRKLAKSLFGKKPKLYRRKDGRMSSQLHSVKIATEMHKKFDIPFGNKTRAFDIPKAVEESDNQSVGLFLRGLFDTDGHASSIRKSVCLATANPQVSKKVPLLLKRFGIESRVYKQEKDGRNNFGPYYRIFITGEGNLKKFKNFVGFGHQKKAQTLESIINVKENTNVDLVPDTGLLIKRVRKATGITKKGLGLKAGLGNTGSSINAYETNARSPSKAALRKINKALTDEFNGKVRKVNKCDPYKLSEAIITSPNKKAIKIALDFAKKLSTVEDLQKKSGLKNKLIYYYLKTGRPFKKEKLAEAVRSIYHHKTEELSQTRKLIMHINSLTSNSIMWDKIVNISQKEEKTNYYDLTLDKFNTYIANGIIVSNCMGTVHANSPQETIVRVTSPPMNVPEVMLSGLDLIVVEHKIHDKRRGTIRRITNISEVSGVLLKRAQTQTIYERDPVRDTIEKTTVPVKYLKVLQDFTGLSKSKIDQELEERAEFLNQLVKRNIRGMRESSKAAQMFLMENR</sequence>
<dbReference type="InterPro" id="IPR004860">
    <property type="entry name" value="LAGLIDADG_dom"/>
</dbReference>
<dbReference type="Pfam" id="PF14890">
    <property type="entry name" value="Intein_splicing"/>
    <property type="match status" value="1"/>
</dbReference>
<feature type="coiled-coil region" evidence="4">
    <location>
        <begin position="43"/>
        <end position="89"/>
    </location>
</feature>
<comment type="similarity">
    <text evidence="1">Belongs to the GSP E family.</text>
</comment>
<feature type="domain" description="HTH cro/C1-type" evidence="6">
    <location>
        <begin position="763"/>
        <end position="816"/>
    </location>
</feature>
<dbReference type="InterPro" id="IPR006141">
    <property type="entry name" value="Intein_N"/>
</dbReference>
<dbReference type="PANTHER" id="PTHR30486:SF15">
    <property type="entry name" value="TYPE II_IV SECRETION SYSTEM ATPASE"/>
    <property type="match status" value="1"/>
</dbReference>
<dbReference type="InterPro" id="IPR003586">
    <property type="entry name" value="Hint_dom_C"/>
</dbReference>
<dbReference type="Proteomes" id="UP000809243">
    <property type="component" value="Unassembled WGS sequence"/>
</dbReference>
<dbReference type="Gene3D" id="1.10.260.40">
    <property type="entry name" value="lambda repressor-like DNA-binding domains"/>
    <property type="match status" value="1"/>
</dbReference>
<dbReference type="PROSITE" id="PS50943">
    <property type="entry name" value="HTH_CROC1"/>
    <property type="match status" value="1"/>
</dbReference>
<dbReference type="CDD" id="cd00093">
    <property type="entry name" value="HTH_XRE"/>
    <property type="match status" value="1"/>
</dbReference>
<dbReference type="Gene3D" id="2.170.16.10">
    <property type="entry name" value="Hedgehog/Intein (Hint) domain"/>
    <property type="match status" value="2"/>
</dbReference>
<proteinExistence type="inferred from homology"/>
<dbReference type="InterPro" id="IPR006142">
    <property type="entry name" value="INTEIN"/>
</dbReference>
<dbReference type="InterPro" id="IPR001482">
    <property type="entry name" value="T2SS/T4SS_dom"/>
</dbReference>
<dbReference type="PROSITE" id="PS50817">
    <property type="entry name" value="INTEIN_N_TER"/>
    <property type="match status" value="1"/>
</dbReference>
<keyword evidence="3" id="KW-0651">Protein splicing</keyword>
<dbReference type="Pfam" id="PF14528">
    <property type="entry name" value="LAGLIDADG_3"/>
    <property type="match status" value="1"/>
</dbReference>
<feature type="domain" description="DOD-type homing endonuclease" evidence="5">
    <location>
        <begin position="559"/>
        <end position="694"/>
    </location>
</feature>
<comment type="caution">
    <text evidence="7">The sequence shown here is derived from an EMBL/GenBank/DDBJ whole genome shotgun (WGS) entry which is preliminary data.</text>
</comment>
<dbReference type="GO" id="GO:0003677">
    <property type="term" value="F:DNA binding"/>
    <property type="evidence" value="ECO:0007669"/>
    <property type="project" value="InterPro"/>
</dbReference>
<dbReference type="PROSITE" id="PS50818">
    <property type="entry name" value="INTEIN_C_TER"/>
    <property type="match status" value="1"/>
</dbReference>
<dbReference type="InterPro" id="IPR027417">
    <property type="entry name" value="P-loop_NTPase"/>
</dbReference>
<dbReference type="SMART" id="SM00305">
    <property type="entry name" value="HintC"/>
    <property type="match status" value="1"/>
</dbReference>
<dbReference type="InterPro" id="IPR027434">
    <property type="entry name" value="Homing_endonucl"/>
</dbReference>
<dbReference type="InterPro" id="IPR036844">
    <property type="entry name" value="Hint_dom_sf"/>
</dbReference>
<dbReference type="EMBL" id="JAFGDB010000105">
    <property type="protein sequence ID" value="MBN2067983.1"/>
    <property type="molecule type" value="Genomic_DNA"/>
</dbReference>
<dbReference type="CDD" id="cd01130">
    <property type="entry name" value="VirB11-like_ATPase"/>
    <property type="match status" value="1"/>
</dbReference>
<gene>
    <name evidence="7" type="primary">tadA</name>
    <name evidence="7" type="ORF">JW744_05945</name>
</gene>
<dbReference type="InterPro" id="IPR001387">
    <property type="entry name" value="Cro/C1-type_HTH"/>
</dbReference>
<dbReference type="InterPro" id="IPR050921">
    <property type="entry name" value="T4SS_GSP_E_ATPase"/>
</dbReference>
<evidence type="ECO:0000256" key="4">
    <source>
        <dbReference type="SAM" id="Coils"/>
    </source>
</evidence>
<evidence type="ECO:0000256" key="2">
    <source>
        <dbReference type="ARBA" id="ARBA00022813"/>
    </source>
</evidence>
<organism evidence="7 8">
    <name type="scientific">Candidatus Iainarchaeum sp</name>
    <dbReference type="NCBI Taxonomy" id="3101447"/>
    <lineage>
        <taxon>Archaea</taxon>
        <taxon>Candidatus Iainarchaeota</taxon>
        <taxon>Candidatus Iainarchaeia</taxon>
        <taxon>Candidatus Iainarchaeales</taxon>
        <taxon>Candidatus Iainarchaeaceae</taxon>
        <taxon>Candidatus Iainarchaeum</taxon>
    </lineage>
</organism>
<dbReference type="GO" id="GO:0004519">
    <property type="term" value="F:endonuclease activity"/>
    <property type="evidence" value="ECO:0007669"/>
    <property type="project" value="InterPro"/>
</dbReference>
<dbReference type="InterPro" id="IPR010982">
    <property type="entry name" value="Lambda_DNA-bd_dom_sf"/>
</dbReference>
<name>A0A939C6Y9_9ARCH</name>
<protein>
    <submittedName>
        <fullName evidence="7">Flp pilus assembly complex ATPase component TadA</fullName>
    </submittedName>
</protein>